<keyword evidence="4" id="KW-1185">Reference proteome</keyword>
<dbReference type="PANTHER" id="PTHR47592">
    <property type="entry name" value="PBF68 PROTEIN"/>
    <property type="match status" value="1"/>
</dbReference>
<dbReference type="PROSITE" id="PS50158">
    <property type="entry name" value="ZF_CCHC"/>
    <property type="match status" value="1"/>
</dbReference>
<dbReference type="SUPFAM" id="SSF57756">
    <property type="entry name" value="Retrovirus zinc finger-like domains"/>
    <property type="match status" value="1"/>
</dbReference>
<dbReference type="PANTHER" id="PTHR47592:SF27">
    <property type="entry name" value="OS08G0421700 PROTEIN"/>
    <property type="match status" value="1"/>
</dbReference>
<evidence type="ECO:0000256" key="2">
    <source>
        <dbReference type="SAM" id="MobiDB-lite"/>
    </source>
</evidence>
<feature type="compositionally biased region" description="Basic residues" evidence="2">
    <location>
        <begin position="347"/>
        <end position="357"/>
    </location>
</feature>
<name>A0A1S3TEX1_VIGRR</name>
<organism evidence="4 5">
    <name type="scientific">Vigna radiata var. radiata</name>
    <name type="common">Mung bean</name>
    <name type="synonym">Phaseolus aureus</name>
    <dbReference type="NCBI Taxonomy" id="3916"/>
    <lineage>
        <taxon>Eukaryota</taxon>
        <taxon>Viridiplantae</taxon>
        <taxon>Streptophyta</taxon>
        <taxon>Embryophyta</taxon>
        <taxon>Tracheophyta</taxon>
        <taxon>Spermatophyta</taxon>
        <taxon>Magnoliopsida</taxon>
        <taxon>eudicotyledons</taxon>
        <taxon>Gunneridae</taxon>
        <taxon>Pentapetalae</taxon>
        <taxon>rosids</taxon>
        <taxon>fabids</taxon>
        <taxon>Fabales</taxon>
        <taxon>Fabaceae</taxon>
        <taxon>Papilionoideae</taxon>
        <taxon>50 kb inversion clade</taxon>
        <taxon>NPAAA clade</taxon>
        <taxon>indigoferoid/millettioid clade</taxon>
        <taxon>Phaseoleae</taxon>
        <taxon>Vigna</taxon>
    </lineage>
</organism>
<dbReference type="SUPFAM" id="SSF52172">
    <property type="entry name" value="CheY-like"/>
    <property type="match status" value="1"/>
</dbReference>
<protein>
    <submittedName>
        <fullName evidence="5">Uncharacterized protein LOC106754771</fullName>
    </submittedName>
</protein>
<keyword evidence="1" id="KW-0479">Metal-binding</keyword>
<proteinExistence type="predicted"/>
<keyword evidence="1" id="KW-0862">Zinc</keyword>
<dbReference type="KEGG" id="vra:106754771"/>
<sequence>MVKLVYRVRRTVTKGLLMHLGCDVTTASSSEECVRVVSLEHEVVFMDVCTGLDGYELAVRLMADVNNMPSENQTNNMLSENPTIVPGTQTVFAKSLPDVSKIEIFFGQNFRRRQECVSTLLDMYGVADALSSPKPNSTIPSNSKLVEEWTYGNKVCRHTLLSALSNDLFDVYCSYKEAKDIWDSLILKYTAEDVVRQRFVIGNYYRWEMIEDKDIKTQINEYHKLLEDIKAENLLLPDEFVSQLLIEKLPPSWTDYKQQLKHRHKQMSLSELITHIIVEDTNRKECVTARAKALSAKANVVEDKPAPKRYEHKPDHNKKNYFRKSRPNGSNPTFKKKGNCFVCGKSGHHAPQCRRRARNDNPPRANIAEGDDIIAAVVSQENLMTNVSKPGGSRG</sequence>
<gene>
    <name evidence="5" type="primary">LOC106754771</name>
</gene>
<feature type="compositionally biased region" description="Basic and acidic residues" evidence="2">
    <location>
        <begin position="305"/>
        <end position="318"/>
    </location>
</feature>
<reference evidence="5" key="1">
    <citation type="submission" date="2025-08" db="UniProtKB">
        <authorList>
            <consortium name="RefSeq"/>
        </authorList>
    </citation>
    <scope>IDENTIFICATION</scope>
    <source>
        <tissue evidence="5">Leaf</tissue>
    </source>
</reference>
<dbReference type="Gene3D" id="3.40.50.2300">
    <property type="match status" value="1"/>
</dbReference>
<keyword evidence="1" id="KW-0863">Zinc-finger</keyword>
<dbReference type="RefSeq" id="XP_014492320.1">
    <property type="nucleotide sequence ID" value="XM_014636834.1"/>
</dbReference>
<accession>A0A1S3TEX1</accession>
<evidence type="ECO:0000256" key="1">
    <source>
        <dbReference type="PROSITE-ProRule" id="PRU00047"/>
    </source>
</evidence>
<dbReference type="AlphaFoldDB" id="A0A1S3TEX1"/>
<feature type="region of interest" description="Disordered" evidence="2">
    <location>
        <begin position="305"/>
        <end position="335"/>
    </location>
</feature>
<dbReference type="GO" id="GO:0003676">
    <property type="term" value="F:nucleic acid binding"/>
    <property type="evidence" value="ECO:0007669"/>
    <property type="project" value="InterPro"/>
</dbReference>
<feature type="region of interest" description="Disordered" evidence="2">
    <location>
        <begin position="347"/>
        <end position="367"/>
    </location>
</feature>
<dbReference type="InterPro" id="IPR011006">
    <property type="entry name" value="CheY-like_superfamily"/>
</dbReference>
<dbReference type="InterPro" id="IPR036875">
    <property type="entry name" value="Znf_CCHC_sf"/>
</dbReference>
<feature type="domain" description="CCHC-type" evidence="3">
    <location>
        <begin position="340"/>
        <end position="355"/>
    </location>
</feature>
<evidence type="ECO:0000313" key="5">
    <source>
        <dbReference type="RefSeq" id="XP_014492320.1"/>
    </source>
</evidence>
<dbReference type="Proteomes" id="UP000087766">
    <property type="component" value="Unplaced"/>
</dbReference>
<dbReference type="OrthoDB" id="1304348at2759"/>
<dbReference type="GO" id="GO:0008270">
    <property type="term" value="F:zinc ion binding"/>
    <property type="evidence" value="ECO:0007669"/>
    <property type="project" value="UniProtKB-KW"/>
</dbReference>
<dbReference type="GeneID" id="106754771"/>
<evidence type="ECO:0000313" key="4">
    <source>
        <dbReference type="Proteomes" id="UP000087766"/>
    </source>
</evidence>
<dbReference type="InterPro" id="IPR001878">
    <property type="entry name" value="Znf_CCHC"/>
</dbReference>
<dbReference type="Pfam" id="PF14223">
    <property type="entry name" value="Retrotran_gag_2"/>
    <property type="match status" value="1"/>
</dbReference>
<evidence type="ECO:0000259" key="3">
    <source>
        <dbReference type="PROSITE" id="PS50158"/>
    </source>
</evidence>